<reference evidence="2" key="1">
    <citation type="submission" date="2016-10" db="EMBL/GenBank/DDBJ databases">
        <authorList>
            <person name="Varghese N."/>
            <person name="Submissions S."/>
        </authorList>
    </citation>
    <scope>NUCLEOTIDE SEQUENCE [LARGE SCALE GENOMIC DNA]</scope>
    <source>
        <strain evidence="2">DSM 22361</strain>
    </source>
</reference>
<dbReference type="AlphaFoldDB" id="A0A1H5RUL7"/>
<dbReference type="Proteomes" id="UP000236731">
    <property type="component" value="Unassembled WGS sequence"/>
</dbReference>
<dbReference type="OrthoDB" id="707272at2"/>
<gene>
    <name evidence="1" type="ORF">SAMN05421877_10174</name>
</gene>
<protein>
    <submittedName>
        <fullName evidence="1">Uncharacterized protein</fullName>
    </submittedName>
</protein>
<name>A0A1H5RUL7_9SPHI</name>
<proteinExistence type="predicted"/>
<keyword evidence="2" id="KW-1185">Reference proteome</keyword>
<accession>A0A1H5RUL7</accession>
<dbReference type="RefSeq" id="WP_103904752.1">
    <property type="nucleotide sequence ID" value="NZ_CP049246.1"/>
</dbReference>
<organism evidence="1 2">
    <name type="scientific">Sphingobacterium lactis</name>
    <dbReference type="NCBI Taxonomy" id="797291"/>
    <lineage>
        <taxon>Bacteria</taxon>
        <taxon>Pseudomonadati</taxon>
        <taxon>Bacteroidota</taxon>
        <taxon>Sphingobacteriia</taxon>
        <taxon>Sphingobacteriales</taxon>
        <taxon>Sphingobacteriaceae</taxon>
        <taxon>Sphingobacterium</taxon>
    </lineage>
</organism>
<evidence type="ECO:0000313" key="1">
    <source>
        <dbReference type="EMBL" id="SEF42026.1"/>
    </source>
</evidence>
<dbReference type="EMBL" id="FNUT01000001">
    <property type="protein sequence ID" value="SEF42026.1"/>
    <property type="molecule type" value="Genomic_DNA"/>
</dbReference>
<evidence type="ECO:0000313" key="2">
    <source>
        <dbReference type="Proteomes" id="UP000236731"/>
    </source>
</evidence>
<sequence length="154" mass="18311">MKNYLFYLFLMVSPLISFSQENRENTYRHADGLTTVQDFIDDLADLDKPIDVIMSQWVIVDHPSDELYDYLEISLQEIRLNLSSKNVDQIVFKNYRELPIKEVRDIDIEDQDINNMFFLYYKQRLVTSLYVEGDKIRSFTLVSKGDNMAHFVTY</sequence>